<evidence type="ECO:0000313" key="1">
    <source>
        <dbReference type="EMBL" id="KOC63580.1"/>
    </source>
</evidence>
<organism evidence="1 2">
    <name type="scientific">Habropoda laboriosa</name>
    <dbReference type="NCBI Taxonomy" id="597456"/>
    <lineage>
        <taxon>Eukaryota</taxon>
        <taxon>Metazoa</taxon>
        <taxon>Ecdysozoa</taxon>
        <taxon>Arthropoda</taxon>
        <taxon>Hexapoda</taxon>
        <taxon>Insecta</taxon>
        <taxon>Pterygota</taxon>
        <taxon>Neoptera</taxon>
        <taxon>Endopterygota</taxon>
        <taxon>Hymenoptera</taxon>
        <taxon>Apocrita</taxon>
        <taxon>Aculeata</taxon>
        <taxon>Apoidea</taxon>
        <taxon>Anthophila</taxon>
        <taxon>Apidae</taxon>
        <taxon>Habropoda</taxon>
    </lineage>
</organism>
<dbReference type="EMBL" id="KQ414693">
    <property type="protein sequence ID" value="KOC63580.1"/>
    <property type="molecule type" value="Genomic_DNA"/>
</dbReference>
<reference evidence="1 2" key="1">
    <citation type="submission" date="2015-07" db="EMBL/GenBank/DDBJ databases">
        <title>The genome of Habropoda laboriosa.</title>
        <authorList>
            <person name="Pan H."/>
            <person name="Kapheim K."/>
        </authorList>
    </citation>
    <scope>NUCLEOTIDE SEQUENCE [LARGE SCALE GENOMIC DNA]</scope>
    <source>
        <strain evidence="1">0110345459</strain>
    </source>
</reference>
<dbReference type="Proteomes" id="UP000053825">
    <property type="component" value="Unassembled WGS sequence"/>
</dbReference>
<name>A0A0L7QY81_9HYME</name>
<proteinExistence type="predicted"/>
<sequence length="136" mass="14809">MPTCANCGGLHTANYSQCPSLLGYLAKRNSLASRNIGFPKRLAHKALNTSCLSSSLSPFFSASFHLSLCLFLSLSISPCRPISLSISLSLSMSLFISPSLCQKPRLSSPCRTTAKLTRTSMSMLRVWKFRETRAGS</sequence>
<dbReference type="AlphaFoldDB" id="A0A0L7QY81"/>
<keyword evidence="2" id="KW-1185">Reference proteome</keyword>
<protein>
    <submittedName>
        <fullName evidence="1">Uncharacterized protein</fullName>
    </submittedName>
</protein>
<gene>
    <name evidence="1" type="ORF">WH47_03082</name>
</gene>
<accession>A0A0L7QY81</accession>
<evidence type="ECO:0000313" key="2">
    <source>
        <dbReference type="Proteomes" id="UP000053825"/>
    </source>
</evidence>